<evidence type="ECO:0000313" key="4">
    <source>
        <dbReference type="Proteomes" id="UP000178023"/>
    </source>
</evidence>
<feature type="region of interest" description="Disordered" evidence="1">
    <location>
        <begin position="69"/>
        <end position="93"/>
    </location>
</feature>
<dbReference type="AlphaFoldDB" id="A0A1F8F601"/>
<dbReference type="Proteomes" id="UP000178023">
    <property type="component" value="Unassembled WGS sequence"/>
</dbReference>
<evidence type="ECO:0000256" key="1">
    <source>
        <dbReference type="SAM" id="MobiDB-lite"/>
    </source>
</evidence>
<name>A0A1F8F601_9BACT</name>
<evidence type="ECO:0000313" key="3">
    <source>
        <dbReference type="EMBL" id="OGN08574.1"/>
    </source>
</evidence>
<dbReference type="EMBL" id="MGJL01000002">
    <property type="protein sequence ID" value="OGN08574.1"/>
    <property type="molecule type" value="Genomic_DNA"/>
</dbReference>
<reference evidence="3 4" key="1">
    <citation type="journal article" date="2016" name="Nat. Commun.">
        <title>Thousands of microbial genomes shed light on interconnected biogeochemical processes in an aquifer system.</title>
        <authorList>
            <person name="Anantharaman K."/>
            <person name="Brown C.T."/>
            <person name="Hug L.A."/>
            <person name="Sharon I."/>
            <person name="Castelle C.J."/>
            <person name="Probst A.J."/>
            <person name="Thomas B.C."/>
            <person name="Singh A."/>
            <person name="Wilkins M.J."/>
            <person name="Karaoz U."/>
            <person name="Brodie E.L."/>
            <person name="Williams K.H."/>
            <person name="Hubbard S.S."/>
            <person name="Banfield J.F."/>
        </authorList>
    </citation>
    <scope>NUCLEOTIDE SEQUENCE [LARGE SCALE GENOMIC DNA]</scope>
</reference>
<sequence length="93" mass="10602">MTLVALTELVVVAFLLYLGVTQVVLPLWRDTPLFPMFRREGRLQHELAEATEKVVEAGLERKIFETTQKAESVRGRVRRPVRPTSGSDEPVNR</sequence>
<keyword evidence="2" id="KW-0472">Membrane</keyword>
<keyword evidence="2" id="KW-0812">Transmembrane</keyword>
<feature type="transmembrane region" description="Helical" evidence="2">
    <location>
        <begin position="6"/>
        <end position="28"/>
    </location>
</feature>
<organism evidence="3 4">
    <name type="scientific">Candidatus Yanofskybacteria bacterium RIFCSPHIGHO2_01_FULL_45_42</name>
    <dbReference type="NCBI Taxonomy" id="1802671"/>
    <lineage>
        <taxon>Bacteria</taxon>
        <taxon>Candidatus Yanofskyibacteriota</taxon>
    </lineage>
</organism>
<proteinExistence type="predicted"/>
<evidence type="ECO:0000256" key="2">
    <source>
        <dbReference type="SAM" id="Phobius"/>
    </source>
</evidence>
<keyword evidence="2" id="KW-1133">Transmembrane helix</keyword>
<gene>
    <name evidence="3" type="ORF">A2750_02110</name>
</gene>
<accession>A0A1F8F601</accession>
<protein>
    <submittedName>
        <fullName evidence="3">Uncharacterized protein</fullName>
    </submittedName>
</protein>
<comment type="caution">
    <text evidence="3">The sequence shown here is derived from an EMBL/GenBank/DDBJ whole genome shotgun (WGS) entry which is preliminary data.</text>
</comment>